<proteinExistence type="predicted"/>
<protein>
    <submittedName>
        <fullName evidence="2">Uncharacterized protein</fullName>
    </submittedName>
</protein>
<reference evidence="2 3" key="1">
    <citation type="submission" date="2024-02" db="EMBL/GenBank/DDBJ databases">
        <title>High-quality chromosome-scale genome assembly of Pensacola bahiagrass (Paspalum notatum Flugge var. saurae).</title>
        <authorList>
            <person name="Vega J.M."/>
            <person name="Podio M."/>
            <person name="Orjuela J."/>
            <person name="Siena L.A."/>
            <person name="Pessino S.C."/>
            <person name="Combes M.C."/>
            <person name="Mariac C."/>
            <person name="Albertini E."/>
            <person name="Pupilli F."/>
            <person name="Ortiz J.P.A."/>
            <person name="Leblanc O."/>
        </authorList>
    </citation>
    <scope>NUCLEOTIDE SEQUENCE [LARGE SCALE GENOMIC DNA]</scope>
    <source>
        <strain evidence="2">R1</strain>
        <tissue evidence="2">Leaf</tissue>
    </source>
</reference>
<evidence type="ECO:0000313" key="3">
    <source>
        <dbReference type="Proteomes" id="UP001341281"/>
    </source>
</evidence>
<evidence type="ECO:0000256" key="1">
    <source>
        <dbReference type="SAM" id="MobiDB-lite"/>
    </source>
</evidence>
<gene>
    <name evidence="2" type="ORF">U9M48_035503</name>
</gene>
<evidence type="ECO:0000313" key="2">
    <source>
        <dbReference type="EMBL" id="WVZ89044.1"/>
    </source>
</evidence>
<dbReference type="Proteomes" id="UP001341281">
    <property type="component" value="Chromosome 08"/>
</dbReference>
<feature type="region of interest" description="Disordered" evidence="1">
    <location>
        <begin position="61"/>
        <end position="124"/>
    </location>
</feature>
<keyword evidence="3" id="KW-1185">Reference proteome</keyword>
<accession>A0AAQ3UCR5</accession>
<dbReference type="EMBL" id="CP144752">
    <property type="protein sequence ID" value="WVZ89044.1"/>
    <property type="molecule type" value="Genomic_DNA"/>
</dbReference>
<dbReference type="AlphaFoldDB" id="A0AAQ3UCR5"/>
<organism evidence="2 3">
    <name type="scientific">Paspalum notatum var. saurae</name>
    <dbReference type="NCBI Taxonomy" id="547442"/>
    <lineage>
        <taxon>Eukaryota</taxon>
        <taxon>Viridiplantae</taxon>
        <taxon>Streptophyta</taxon>
        <taxon>Embryophyta</taxon>
        <taxon>Tracheophyta</taxon>
        <taxon>Spermatophyta</taxon>
        <taxon>Magnoliopsida</taxon>
        <taxon>Liliopsida</taxon>
        <taxon>Poales</taxon>
        <taxon>Poaceae</taxon>
        <taxon>PACMAD clade</taxon>
        <taxon>Panicoideae</taxon>
        <taxon>Andropogonodae</taxon>
        <taxon>Paspaleae</taxon>
        <taxon>Paspalinae</taxon>
        <taxon>Paspalum</taxon>
    </lineage>
</organism>
<feature type="region of interest" description="Disordered" evidence="1">
    <location>
        <begin position="1"/>
        <end position="31"/>
    </location>
</feature>
<sequence length="124" mass="13024">MGGEVAQPSGRVEMGGAARRAETADPALGRTRCRHRTSSLVVGGWPEPAWWSLSGRIRPAGRLQARRRTERGEEAGPAGEAGKLVAADLGGGVKTDEGGWRVRRRLPSADPGGVVKRTGGGRCE</sequence>
<name>A0AAQ3UCR5_PASNO</name>